<dbReference type="Proteomes" id="UP001279642">
    <property type="component" value="Unassembled WGS sequence"/>
</dbReference>
<keyword evidence="2" id="KW-1133">Transmembrane helix</keyword>
<dbReference type="EMBL" id="JAXCLW010000001">
    <property type="protein sequence ID" value="MDY0881777.1"/>
    <property type="molecule type" value="Genomic_DNA"/>
</dbReference>
<dbReference type="RefSeq" id="WP_320506825.1">
    <property type="nucleotide sequence ID" value="NZ_JAXCLW010000001.1"/>
</dbReference>
<dbReference type="NCBIfam" id="TIGR04409">
    <property type="entry name" value="LptC_YrbK"/>
    <property type="match status" value="1"/>
</dbReference>
<dbReference type="InterPro" id="IPR010664">
    <property type="entry name" value="LipoPS_assembly_LptC-rel"/>
</dbReference>
<evidence type="ECO:0000313" key="4">
    <source>
        <dbReference type="Proteomes" id="UP001279642"/>
    </source>
</evidence>
<evidence type="ECO:0000256" key="2">
    <source>
        <dbReference type="SAM" id="Phobius"/>
    </source>
</evidence>
<proteinExistence type="predicted"/>
<protein>
    <submittedName>
        <fullName evidence="3">LPS export ABC transporter periplasmic protein LptC</fullName>
    </submittedName>
</protein>
<evidence type="ECO:0000256" key="1">
    <source>
        <dbReference type="SAM" id="MobiDB-lite"/>
    </source>
</evidence>
<feature type="transmembrane region" description="Helical" evidence="2">
    <location>
        <begin position="32"/>
        <end position="56"/>
    </location>
</feature>
<sequence>MAENSDQLKPAQIQSEHLRGRAQRRSKRRRPLVLAMKIGLPLIALVTMSYLSYWWYVHNRESVITVETLQQAVPGEPTVTLNDFKYSSVDNKNRPYTITAPSASQPQGNNKNTITLVQPKAKITLENNGWMAVTAQDGLYHRDSDLVDLKGDVTLTHDNGMAFHSASAQVDLKAKIAAGSDPVQGQNKDWAIAAQGFRVLDDGNLIIFEGRSHLTLNGKGKDGNG</sequence>
<dbReference type="Gene3D" id="2.60.450.10">
    <property type="entry name" value="Lipopolysaccharide (LPS) transport protein A like domain"/>
    <property type="match status" value="1"/>
</dbReference>
<feature type="compositionally biased region" description="Polar residues" evidence="1">
    <location>
        <begin position="1"/>
        <end position="15"/>
    </location>
</feature>
<keyword evidence="2" id="KW-0472">Membrane</keyword>
<gene>
    <name evidence="3" type="primary">lptC</name>
    <name evidence="3" type="ORF">SMD27_02895</name>
</gene>
<accession>A0ABU5E639</accession>
<organism evidence="3 4">
    <name type="scientific">Dongia soli</name>
    <dbReference type="NCBI Taxonomy" id="600628"/>
    <lineage>
        <taxon>Bacteria</taxon>
        <taxon>Pseudomonadati</taxon>
        <taxon>Pseudomonadota</taxon>
        <taxon>Alphaproteobacteria</taxon>
        <taxon>Rhodospirillales</taxon>
        <taxon>Dongiaceae</taxon>
        <taxon>Dongia</taxon>
    </lineage>
</organism>
<reference evidence="3 4" key="1">
    <citation type="journal article" date="2016" name="Antonie Van Leeuwenhoek">
        <title>Dongia soli sp. nov., isolated from soil from Dokdo, Korea.</title>
        <authorList>
            <person name="Kim D.U."/>
            <person name="Lee H."/>
            <person name="Kim H."/>
            <person name="Kim S.G."/>
            <person name="Ka J.O."/>
        </authorList>
    </citation>
    <scope>NUCLEOTIDE SEQUENCE [LARGE SCALE GENOMIC DNA]</scope>
    <source>
        <strain evidence="3 4">D78</strain>
    </source>
</reference>
<dbReference type="InterPro" id="IPR026265">
    <property type="entry name" value="LptC"/>
</dbReference>
<evidence type="ECO:0000313" key="3">
    <source>
        <dbReference type="EMBL" id="MDY0881777.1"/>
    </source>
</evidence>
<keyword evidence="2" id="KW-0812">Transmembrane</keyword>
<comment type="caution">
    <text evidence="3">The sequence shown here is derived from an EMBL/GenBank/DDBJ whole genome shotgun (WGS) entry which is preliminary data.</text>
</comment>
<name>A0ABU5E639_9PROT</name>
<feature type="region of interest" description="Disordered" evidence="1">
    <location>
        <begin position="1"/>
        <end position="26"/>
    </location>
</feature>
<keyword evidence="4" id="KW-1185">Reference proteome</keyword>
<dbReference type="Pfam" id="PF06835">
    <property type="entry name" value="LptC"/>
    <property type="match status" value="1"/>
</dbReference>